<protein>
    <submittedName>
        <fullName evidence="1">Integrase</fullName>
    </submittedName>
</protein>
<evidence type="ECO:0000313" key="1">
    <source>
        <dbReference type="EMBL" id="GEK44234.1"/>
    </source>
</evidence>
<dbReference type="AlphaFoldDB" id="A0AAV3WFK2"/>
<proteinExistence type="predicted"/>
<name>A0AAV3WFK2_ACIJO</name>
<dbReference type="EMBL" id="BJUJ01000034">
    <property type="protein sequence ID" value="GEK44234.1"/>
    <property type="molecule type" value="Genomic_DNA"/>
</dbReference>
<evidence type="ECO:0000313" key="2">
    <source>
        <dbReference type="Proteomes" id="UP000321274"/>
    </source>
</evidence>
<organism evidence="1 2">
    <name type="scientific">Acinetobacter johnsonii</name>
    <dbReference type="NCBI Taxonomy" id="40214"/>
    <lineage>
        <taxon>Bacteria</taxon>
        <taxon>Pseudomonadati</taxon>
        <taxon>Pseudomonadota</taxon>
        <taxon>Gammaproteobacteria</taxon>
        <taxon>Moraxellales</taxon>
        <taxon>Moraxellaceae</taxon>
        <taxon>Acinetobacter</taxon>
    </lineage>
</organism>
<gene>
    <name evidence="1" type="ORF">AJO04nite_14920</name>
</gene>
<reference evidence="1 2" key="1">
    <citation type="submission" date="2019-07" db="EMBL/GenBank/DDBJ databases">
        <title>Whole genome shotgun sequence of Acinetobacter johnsonii NBRC 102197.</title>
        <authorList>
            <person name="Hosoyama A."/>
            <person name="Uohara A."/>
            <person name="Ohji S."/>
            <person name="Ichikawa N."/>
        </authorList>
    </citation>
    <scope>NUCLEOTIDE SEQUENCE [LARGE SCALE GENOMIC DNA]</scope>
    <source>
        <strain evidence="1 2">NBRC 102197</strain>
    </source>
</reference>
<comment type="caution">
    <text evidence="1">The sequence shown here is derived from an EMBL/GenBank/DDBJ whole genome shotgun (WGS) entry which is preliminary data.</text>
</comment>
<dbReference type="Proteomes" id="UP000321274">
    <property type="component" value="Unassembled WGS sequence"/>
</dbReference>
<sequence>MGQKIRNVYGIRIDRMSTFSMEAKLLMPQGASSPDTYDSQDSELPRANFVVSRTTDGEVISRYGDIVWDFTVYNHKGQPSCLFFSYWDQGGISPERERLINEIKHIFFILIWLRDRQPLSIGTLQNYLSVIRIVAKFAELRNITLKAVISNNSYFLDFIRSQSSGWLVETLTSLLRLLIKNEHKKFAIKTVNLEIIRSLQKQNNQYRDSLNQTAPIPTRIYSEILSNLLNYLDEWQQVETELMELMHSCYNSKKATIKTNSYNWKTYNRLYNSIINNASSKLKNYVITKRGNITIKAIVSLVTDVQCVCKLAIHAFSGMRDEEAQSLPYHCIEEVISNGQKHFLICGLTTKLNHGIAKLTKWVTSKEGYKAILIAQRIASSIYAIHNDKPKGTSDEIFTYPLFISTTYFGFSGKVIEETTTKYRIGTLWSKRDIYKLLPRIEEEDLKELEQIDPHRAWRSEEDFQIGEYWHLKSHQLRRSLALYAQKSGLVSLPTLRRQLQHITNEMSSYYAKGSAFAKQLINDDKNHFANEWQQTQTESAALSYIFNVLMSNTILHGGHVHWVDNRLKDKEGVIITDRKQTLQRFKNGEISYKETIVGGCTKVGLCNQAATNWLQINCLKENCRHLIVSLPKLKRVIIAQEKMIELLDITTLEYRTELSHLKVLKETECKIVQLKGDVNV</sequence>
<accession>A0AAV3WFK2</accession>